<evidence type="ECO:0000313" key="1">
    <source>
        <dbReference type="EMBL" id="GMM62319.1"/>
    </source>
</evidence>
<evidence type="ECO:0000313" key="2">
    <source>
        <dbReference type="Proteomes" id="UP001187221"/>
    </source>
</evidence>
<name>A0ABQ6PAQ9_9SPHN</name>
<proteinExistence type="predicted"/>
<dbReference type="EMBL" id="BTFW01000001">
    <property type="protein sequence ID" value="GMM62319.1"/>
    <property type="molecule type" value="Genomic_DNA"/>
</dbReference>
<dbReference type="Proteomes" id="UP001187221">
    <property type="component" value="Unassembled WGS sequence"/>
</dbReference>
<gene>
    <name evidence="1" type="ORF">NUTIK01_30960</name>
</gene>
<protein>
    <recommendedName>
        <fullName evidence="3">DUF927 domain-containing protein</fullName>
    </recommendedName>
</protein>
<evidence type="ECO:0008006" key="3">
    <source>
        <dbReference type="Google" id="ProtNLM"/>
    </source>
</evidence>
<comment type="caution">
    <text evidence="1">The sequence shown here is derived from an EMBL/GenBank/DDBJ whole genome shotgun (WGS) entry which is preliminary data.</text>
</comment>
<sequence length="426" mass="48821">MRDGKLIKINEESYFDLGRDAVKLKSPDRLLDITYDPDQIDFDWLPDLWTAYGPKGLVALGFFVMSLFAVQIRERHKSIGFLEITGDPGAGKSTMVEFLWKTLGRPDHEGNDPNKGTVVFLARTFMKVSNLPVGLIEGKRGDDDKRSGQRQYDYNELLVLYNGRNPRGTGQKSDGYETHEPPFLGTIYLMQNERIDAIPAVLERLMSMKVDKSRWSDATKLAAVRLERWPIERASGTIVHVVRNEGRFLPYFFERFDHHDTDMPRRVPGLHNTRPIKCHSQLAAAVEGLARIFPNCRQEWIDEAVAFIDQMALDRQQSCGGDHPLVAEFWEKVDFLISREDSTAHTEGKSINQHRDRDRLIAINMPLFEARCHQAGLRLPNMDILKKVLRGSQSHRWVATKNVNRPDGKVLVCWVFEQPAKAERII</sequence>
<organism evidence="1 2">
    <name type="scientific">Novosphingobium pituita</name>
    <dbReference type="NCBI Taxonomy" id="3056842"/>
    <lineage>
        <taxon>Bacteria</taxon>
        <taxon>Pseudomonadati</taxon>
        <taxon>Pseudomonadota</taxon>
        <taxon>Alphaproteobacteria</taxon>
        <taxon>Sphingomonadales</taxon>
        <taxon>Sphingomonadaceae</taxon>
        <taxon>Novosphingobium</taxon>
    </lineage>
</organism>
<keyword evidence="2" id="KW-1185">Reference proteome</keyword>
<reference evidence="1 2" key="1">
    <citation type="submission" date="2023-06" db="EMBL/GenBank/DDBJ databases">
        <title>Draft genome sequence of Novosphingobium sp. strain IK01.</title>
        <authorList>
            <person name="Hatamoto M."/>
            <person name="Ikarashi T."/>
            <person name="Yamaguchi T."/>
        </authorList>
    </citation>
    <scope>NUCLEOTIDE SEQUENCE [LARGE SCALE GENOMIC DNA]</scope>
    <source>
        <strain evidence="1 2">IK01</strain>
    </source>
</reference>
<accession>A0ABQ6PAQ9</accession>